<dbReference type="OMA" id="CHIVNES"/>
<evidence type="ECO:0000256" key="7">
    <source>
        <dbReference type="ARBA" id="ARBA00023128"/>
    </source>
</evidence>
<comment type="subcellular location">
    <subcellularLocation>
        <location evidence="1 9">Mitochondrion inner membrane</location>
        <topology evidence="1 9">Multi-pass membrane protein</topology>
    </subcellularLocation>
</comment>
<dbReference type="STRING" id="1109443.G4TQD7"/>
<evidence type="ECO:0000256" key="4">
    <source>
        <dbReference type="ARBA" id="ARBA00022692"/>
    </source>
</evidence>
<comment type="function">
    <text evidence="9">Mediates the uptake of pyruvate into mitochondria.</text>
</comment>
<comment type="similarity">
    <text evidence="2 9">Belongs to the mitochondrial pyruvate carrier (MPC) (TC 2.A.105) family.</text>
</comment>
<dbReference type="GO" id="GO:0006850">
    <property type="term" value="P:pyruvate import into mitochondria"/>
    <property type="evidence" value="ECO:0007669"/>
    <property type="project" value="InterPro"/>
</dbReference>
<name>G4TQD7_SERID</name>
<organism evidence="10 11">
    <name type="scientific">Serendipita indica (strain DSM 11827)</name>
    <name type="common">Root endophyte fungus</name>
    <name type="synonym">Piriformospora indica</name>
    <dbReference type="NCBI Taxonomy" id="1109443"/>
    <lineage>
        <taxon>Eukaryota</taxon>
        <taxon>Fungi</taxon>
        <taxon>Dikarya</taxon>
        <taxon>Basidiomycota</taxon>
        <taxon>Agaricomycotina</taxon>
        <taxon>Agaricomycetes</taxon>
        <taxon>Sebacinales</taxon>
        <taxon>Serendipitaceae</taxon>
        <taxon>Serendipita</taxon>
    </lineage>
</organism>
<gene>
    <name evidence="10" type="ORF">PIIN_07494</name>
</gene>
<keyword evidence="7 9" id="KW-0496">Mitochondrion</keyword>
<accession>G4TQD7</accession>
<dbReference type="EMBL" id="CAFZ01000233">
    <property type="protein sequence ID" value="CCA73541.1"/>
    <property type="molecule type" value="Genomic_DNA"/>
</dbReference>
<evidence type="ECO:0000313" key="10">
    <source>
        <dbReference type="EMBL" id="CCA73541.1"/>
    </source>
</evidence>
<protein>
    <recommendedName>
        <fullName evidence="9">Mitochondrial pyruvate carrier</fullName>
    </recommendedName>
</protein>
<dbReference type="InterPro" id="IPR005336">
    <property type="entry name" value="MPC"/>
</dbReference>
<keyword evidence="5 9" id="KW-0999">Mitochondrion inner membrane</keyword>
<dbReference type="eggNOG" id="KOG1590">
    <property type="taxonomic scope" value="Eukaryota"/>
</dbReference>
<evidence type="ECO:0000256" key="3">
    <source>
        <dbReference type="ARBA" id="ARBA00022448"/>
    </source>
</evidence>
<dbReference type="OrthoDB" id="1697690at2759"/>
<keyword evidence="11" id="KW-1185">Reference proteome</keyword>
<dbReference type="PANTHER" id="PTHR14154">
    <property type="entry name" value="UPF0041 BRAIN PROTEIN 44-RELATED"/>
    <property type="match status" value="1"/>
</dbReference>
<dbReference type="AlphaFoldDB" id="G4TQD7"/>
<sequence>MASAFMQWARSPAAREYFLSTHFWGPVANWGLPLAALSDLVNKDEEFISGTMTTALACYSMVFMRFAWRVKPRNYLLFACHATNATAQTLNDARFVRYWYMGGRDEKLKNAPKDKLVEAGAKVEEAGAEVKGKIVEAVEAARKSSSK</sequence>
<proteinExistence type="inferred from homology"/>
<evidence type="ECO:0000256" key="2">
    <source>
        <dbReference type="ARBA" id="ARBA00006416"/>
    </source>
</evidence>
<evidence type="ECO:0000256" key="5">
    <source>
        <dbReference type="ARBA" id="ARBA00022792"/>
    </source>
</evidence>
<evidence type="ECO:0000256" key="1">
    <source>
        <dbReference type="ARBA" id="ARBA00004448"/>
    </source>
</evidence>
<reference evidence="10 11" key="1">
    <citation type="journal article" date="2011" name="PLoS Pathog.">
        <title>Endophytic Life Strategies Decoded by Genome and Transcriptome Analyses of the Mutualistic Root Symbiont Piriformospora indica.</title>
        <authorList>
            <person name="Zuccaro A."/>
            <person name="Lahrmann U."/>
            <person name="Guldener U."/>
            <person name="Langen G."/>
            <person name="Pfiffi S."/>
            <person name="Biedenkopf D."/>
            <person name="Wong P."/>
            <person name="Samans B."/>
            <person name="Grimm C."/>
            <person name="Basiewicz M."/>
            <person name="Murat C."/>
            <person name="Martin F."/>
            <person name="Kogel K.H."/>
        </authorList>
    </citation>
    <scope>NUCLEOTIDE SEQUENCE [LARGE SCALE GENOMIC DNA]</scope>
    <source>
        <strain evidence="10 11">DSM 11827</strain>
    </source>
</reference>
<evidence type="ECO:0000256" key="9">
    <source>
        <dbReference type="RuleBase" id="RU363100"/>
    </source>
</evidence>
<keyword evidence="3 9" id="KW-0813">Transport</keyword>
<keyword evidence="8" id="KW-0472">Membrane</keyword>
<dbReference type="HOGENOM" id="CLU_099502_3_0_1"/>
<comment type="caution">
    <text evidence="10">The sequence shown here is derived from an EMBL/GenBank/DDBJ whole genome shotgun (WGS) entry which is preliminary data.</text>
</comment>
<evidence type="ECO:0000313" key="11">
    <source>
        <dbReference type="Proteomes" id="UP000007148"/>
    </source>
</evidence>
<dbReference type="FunCoup" id="G4TQD7">
    <property type="interactions" value="128"/>
</dbReference>
<dbReference type="Proteomes" id="UP000007148">
    <property type="component" value="Unassembled WGS sequence"/>
</dbReference>
<dbReference type="InParanoid" id="G4TQD7"/>
<keyword evidence="6" id="KW-1133">Transmembrane helix</keyword>
<keyword evidence="4" id="KW-0812">Transmembrane</keyword>
<evidence type="ECO:0000256" key="6">
    <source>
        <dbReference type="ARBA" id="ARBA00022989"/>
    </source>
</evidence>
<dbReference type="Pfam" id="PF03650">
    <property type="entry name" value="MPC"/>
    <property type="match status" value="1"/>
</dbReference>
<evidence type="ECO:0000256" key="8">
    <source>
        <dbReference type="ARBA" id="ARBA00023136"/>
    </source>
</evidence>
<dbReference type="GO" id="GO:0005743">
    <property type="term" value="C:mitochondrial inner membrane"/>
    <property type="evidence" value="ECO:0007669"/>
    <property type="project" value="UniProtKB-SubCell"/>
</dbReference>